<dbReference type="GO" id="GO:0005737">
    <property type="term" value="C:cytoplasm"/>
    <property type="evidence" value="ECO:0007669"/>
    <property type="project" value="UniProtKB-SubCell"/>
</dbReference>
<feature type="domain" description="Methyltransferase" evidence="6">
    <location>
        <begin position="35"/>
        <end position="124"/>
    </location>
</feature>
<dbReference type="GO" id="GO:0030798">
    <property type="term" value="F:trans-aconitate 2-methyltransferase activity"/>
    <property type="evidence" value="ECO:0007669"/>
    <property type="project" value="UniProtKB-UniRule"/>
</dbReference>
<evidence type="ECO:0000313" key="7">
    <source>
        <dbReference type="EMBL" id="MCT8974901.1"/>
    </source>
</evidence>
<comment type="caution">
    <text evidence="7">The sequence shown here is derived from an EMBL/GenBank/DDBJ whole genome shotgun (WGS) entry which is preliminary data.</text>
</comment>
<protein>
    <recommendedName>
        <fullName evidence="5">Trans-aconitate 2-methyltransferase</fullName>
        <ecNumber evidence="5">2.1.1.144</ecNumber>
    </recommendedName>
</protein>
<dbReference type="AlphaFoldDB" id="A0AAW5R3P5"/>
<gene>
    <name evidence="5 7" type="primary">tam</name>
    <name evidence="7" type="ORF">MUB46_23835</name>
</gene>
<dbReference type="Gene3D" id="1.10.150.290">
    <property type="entry name" value="S-adenosyl-L-methionine-dependent methyltransferases"/>
    <property type="match status" value="1"/>
</dbReference>
<dbReference type="PANTHER" id="PTHR43861">
    <property type="entry name" value="TRANS-ACONITATE 2-METHYLTRANSFERASE-RELATED"/>
    <property type="match status" value="1"/>
</dbReference>
<dbReference type="EC" id="2.1.1.144" evidence="5"/>
<dbReference type="SUPFAM" id="SSF53335">
    <property type="entry name" value="S-adenosyl-L-methionine-dependent methyltransferases"/>
    <property type="match status" value="1"/>
</dbReference>
<comment type="similarity">
    <text evidence="5">Belongs to the methyltransferase superfamily. Tam family.</text>
</comment>
<comment type="subcellular location">
    <subcellularLocation>
        <location evidence="5">Cytoplasm</location>
    </subcellularLocation>
</comment>
<dbReference type="RefSeq" id="WP_261618488.1">
    <property type="nucleotide sequence ID" value="NZ_JALIDZ010000017.1"/>
</dbReference>
<keyword evidence="4 5" id="KW-0949">S-adenosyl-L-methionine</keyword>
<evidence type="ECO:0000256" key="4">
    <source>
        <dbReference type="ARBA" id="ARBA00022691"/>
    </source>
</evidence>
<dbReference type="InterPro" id="IPR029063">
    <property type="entry name" value="SAM-dependent_MTases_sf"/>
</dbReference>
<evidence type="ECO:0000256" key="3">
    <source>
        <dbReference type="ARBA" id="ARBA00022679"/>
    </source>
</evidence>
<dbReference type="NCBIfam" id="NF002463">
    <property type="entry name" value="PRK01683.1"/>
    <property type="match status" value="1"/>
</dbReference>
<sequence>MPTWSASQYLKFEDERTRPAAELVARVPLEAPERIVDIGCGPGNSTELLVRRWPGAAVAGFDTSDTMLEAARKRLPETEFFKADAARWMPDADVDLIYSNATFQWVPDHLAVLAGLFGALKPGGVLAVQMPDNLGEPSHVAMDETAGAGPWAGKLASAGLARDRLPAKPVYYDRLAPMSQSFDIWHTIYTHPQDGPEGIVEWLKGTGLRPYLDPLDEAERAGYLAAYTARIAKAYPARADGKLLLWFPRLFIVAVKA</sequence>
<evidence type="ECO:0000256" key="5">
    <source>
        <dbReference type="HAMAP-Rule" id="MF_00560"/>
    </source>
</evidence>
<dbReference type="Gene3D" id="3.40.50.150">
    <property type="entry name" value="Vaccinia Virus protein VP39"/>
    <property type="match status" value="1"/>
</dbReference>
<dbReference type="InterPro" id="IPR023149">
    <property type="entry name" value="Trans_acon_MeTrfase_C"/>
</dbReference>
<evidence type="ECO:0000259" key="6">
    <source>
        <dbReference type="Pfam" id="PF13649"/>
    </source>
</evidence>
<dbReference type="EMBL" id="JALIDZ010000017">
    <property type="protein sequence ID" value="MCT8974901.1"/>
    <property type="molecule type" value="Genomic_DNA"/>
</dbReference>
<evidence type="ECO:0000256" key="1">
    <source>
        <dbReference type="ARBA" id="ARBA00022490"/>
    </source>
</evidence>
<evidence type="ECO:0000313" key="8">
    <source>
        <dbReference type="Proteomes" id="UP001320898"/>
    </source>
</evidence>
<dbReference type="GO" id="GO:0032259">
    <property type="term" value="P:methylation"/>
    <property type="evidence" value="ECO:0007669"/>
    <property type="project" value="UniProtKB-KW"/>
</dbReference>
<name>A0AAW5R3P5_9HYPH</name>
<comment type="catalytic activity">
    <reaction evidence="5">
        <text>trans-aconitate + S-adenosyl-L-methionine = (E)-3-(methoxycarbonyl)pent-2-enedioate + S-adenosyl-L-homocysteine</text>
        <dbReference type="Rhea" id="RHEA:14969"/>
        <dbReference type="ChEBI" id="CHEBI:15708"/>
        <dbReference type="ChEBI" id="CHEBI:57470"/>
        <dbReference type="ChEBI" id="CHEBI:57856"/>
        <dbReference type="ChEBI" id="CHEBI:59789"/>
        <dbReference type="EC" id="2.1.1.144"/>
    </reaction>
</comment>
<dbReference type="Pfam" id="PF13649">
    <property type="entry name" value="Methyltransf_25"/>
    <property type="match status" value="1"/>
</dbReference>
<keyword evidence="2 5" id="KW-0489">Methyltransferase</keyword>
<dbReference type="PANTHER" id="PTHR43861:SF1">
    <property type="entry name" value="TRANS-ACONITATE 2-METHYLTRANSFERASE"/>
    <property type="match status" value="1"/>
</dbReference>
<keyword evidence="8" id="KW-1185">Reference proteome</keyword>
<accession>A0AAW5R3P5</accession>
<proteinExistence type="inferred from homology"/>
<dbReference type="CDD" id="cd02440">
    <property type="entry name" value="AdoMet_MTases"/>
    <property type="match status" value="1"/>
</dbReference>
<dbReference type="Proteomes" id="UP001320898">
    <property type="component" value="Unassembled WGS sequence"/>
</dbReference>
<keyword evidence="3 5" id="KW-0808">Transferase</keyword>
<dbReference type="InterPro" id="IPR041698">
    <property type="entry name" value="Methyltransf_25"/>
</dbReference>
<reference evidence="7 8" key="1">
    <citation type="submission" date="2022-04" db="EMBL/GenBank/DDBJ databases">
        <authorList>
            <person name="Ye Y.-Q."/>
            <person name="Du Z.-J."/>
        </authorList>
    </citation>
    <scope>NUCLEOTIDE SEQUENCE [LARGE SCALE GENOMIC DNA]</scope>
    <source>
        <strain evidence="7 8">A6E488</strain>
    </source>
</reference>
<keyword evidence="1 5" id="KW-0963">Cytoplasm</keyword>
<dbReference type="InterPro" id="IPR023506">
    <property type="entry name" value="Trans-aconitate_MeTrfase"/>
</dbReference>
<comment type="function">
    <text evidence="5">Catalyzes the S-adenosylmethionine monomethyl esterification of trans-aconitate.</text>
</comment>
<organism evidence="7 8">
    <name type="scientific">Microbaculum marinisediminis</name>
    <dbReference type="NCBI Taxonomy" id="2931392"/>
    <lineage>
        <taxon>Bacteria</taxon>
        <taxon>Pseudomonadati</taxon>
        <taxon>Pseudomonadota</taxon>
        <taxon>Alphaproteobacteria</taxon>
        <taxon>Hyphomicrobiales</taxon>
        <taxon>Tepidamorphaceae</taxon>
        <taxon>Microbaculum</taxon>
    </lineage>
</organism>
<evidence type="ECO:0000256" key="2">
    <source>
        <dbReference type="ARBA" id="ARBA00022603"/>
    </source>
</evidence>
<dbReference type="HAMAP" id="MF_00560">
    <property type="entry name" value="Tran_acon_Me_trans"/>
    <property type="match status" value="1"/>
</dbReference>